<proteinExistence type="predicted"/>
<feature type="domain" description="FRG" evidence="1">
    <location>
        <begin position="28"/>
        <end position="140"/>
    </location>
</feature>
<gene>
    <name evidence="2" type="ORF">EZJ43_16590</name>
</gene>
<protein>
    <submittedName>
        <fullName evidence="2">FRG domain-containing protein</fullName>
    </submittedName>
</protein>
<dbReference type="SMART" id="SM00901">
    <property type="entry name" value="FRG"/>
    <property type="match status" value="1"/>
</dbReference>
<sequence length="274" mass="31690">MPTTLNSVSISSLKQFSNFLEKQLPASKDSILWFRGSGRASYPLSPSLHRHATIDKGEEIIELEIALVDRFKQRSVPFLKNSLDKKNDWEVLFFMQHYGIPTRLLDWTENPFVSMYFALTSAPYQIISKKRVYSDDCCIWVLDPVMWNQESLKDFSYNQGILSVENHLVDSYRPRTPFANIREKPIAIFGTHNSPRIVAQRGVFVVFGKNLSALDETYRNDSFPQECLTKIIFPKKKIESLLHSLTSIGITDSVIYPDLEGFSKELKRFYKFDL</sequence>
<evidence type="ECO:0000259" key="1">
    <source>
        <dbReference type="SMART" id="SM00901"/>
    </source>
</evidence>
<reference evidence="2 3" key="1">
    <citation type="submission" date="2019-02" db="EMBL/GenBank/DDBJ databases">
        <title>Pedobacter sp. nov., a novel speices isolated from soil of pinguins habitat in Antarcitica.</title>
        <authorList>
            <person name="He R.-H."/>
        </authorList>
    </citation>
    <scope>NUCLEOTIDE SEQUENCE [LARGE SCALE GENOMIC DNA]</scope>
    <source>
        <strain evidence="2 3">E01020</strain>
    </source>
</reference>
<name>A0A4V2ZZY0_9SPHI</name>
<dbReference type="InterPro" id="IPR014966">
    <property type="entry name" value="FRG-dom"/>
</dbReference>
<evidence type="ECO:0000313" key="2">
    <source>
        <dbReference type="EMBL" id="TDG34823.1"/>
    </source>
</evidence>
<comment type="caution">
    <text evidence="2">The sequence shown here is derived from an EMBL/GenBank/DDBJ whole genome shotgun (WGS) entry which is preliminary data.</text>
</comment>
<dbReference type="Proteomes" id="UP000295668">
    <property type="component" value="Unassembled WGS sequence"/>
</dbReference>
<keyword evidence="3" id="KW-1185">Reference proteome</keyword>
<dbReference type="Pfam" id="PF08867">
    <property type="entry name" value="FRG"/>
    <property type="match status" value="1"/>
</dbReference>
<accession>A0A4V2ZZY0</accession>
<dbReference type="EMBL" id="SJCY01000019">
    <property type="protein sequence ID" value="TDG34823.1"/>
    <property type="molecule type" value="Genomic_DNA"/>
</dbReference>
<organism evidence="2 3">
    <name type="scientific">Pedobacter changchengzhani</name>
    <dbReference type="NCBI Taxonomy" id="2529274"/>
    <lineage>
        <taxon>Bacteria</taxon>
        <taxon>Pseudomonadati</taxon>
        <taxon>Bacteroidota</taxon>
        <taxon>Sphingobacteriia</taxon>
        <taxon>Sphingobacteriales</taxon>
        <taxon>Sphingobacteriaceae</taxon>
        <taxon>Pedobacter</taxon>
    </lineage>
</organism>
<dbReference type="OrthoDB" id="9816036at2"/>
<dbReference type="RefSeq" id="WP_133263843.1">
    <property type="nucleotide sequence ID" value="NZ_SJCY01000019.1"/>
</dbReference>
<evidence type="ECO:0000313" key="3">
    <source>
        <dbReference type="Proteomes" id="UP000295668"/>
    </source>
</evidence>
<dbReference type="AlphaFoldDB" id="A0A4V2ZZY0"/>